<feature type="compositionally biased region" description="Polar residues" evidence="1">
    <location>
        <begin position="91"/>
        <end position="100"/>
    </location>
</feature>
<evidence type="ECO:0000313" key="3">
    <source>
        <dbReference type="Proteomes" id="UP000612893"/>
    </source>
</evidence>
<accession>A0A934K658</accession>
<comment type="caution">
    <text evidence="2">The sequence shown here is derived from an EMBL/GenBank/DDBJ whole genome shotgun (WGS) entry which is preliminary data.</text>
</comment>
<proteinExistence type="predicted"/>
<feature type="region of interest" description="Disordered" evidence="1">
    <location>
        <begin position="64"/>
        <end position="111"/>
    </location>
</feature>
<evidence type="ECO:0000256" key="1">
    <source>
        <dbReference type="SAM" id="MobiDB-lite"/>
    </source>
</evidence>
<protein>
    <submittedName>
        <fullName evidence="2">Uncharacterized protein</fullName>
    </submittedName>
</protein>
<evidence type="ECO:0000313" key="2">
    <source>
        <dbReference type="EMBL" id="MBJ7599609.1"/>
    </source>
</evidence>
<dbReference type="Proteomes" id="UP000612893">
    <property type="component" value="Unassembled WGS sequence"/>
</dbReference>
<gene>
    <name evidence="2" type="ORF">JF922_16215</name>
</gene>
<name>A0A934K658_9BACT</name>
<keyword evidence="3" id="KW-1185">Reference proteome</keyword>
<dbReference type="RefSeq" id="WP_338203155.1">
    <property type="nucleotide sequence ID" value="NZ_JAEKNR010000162.1"/>
</dbReference>
<sequence>MEVTEDPTDRLLERWSTLQPGFDLEASQVVDRIARVALGMSRWQDEAFASHGLNRGDVGVLSALRGTKRPSGSPRAGCTGCSCSPLPASPAGSTPTTKASPSIADAGASRD</sequence>
<dbReference type="EMBL" id="JAEKNR010000162">
    <property type="protein sequence ID" value="MBJ7599609.1"/>
    <property type="molecule type" value="Genomic_DNA"/>
</dbReference>
<organism evidence="2 3">
    <name type="scientific">Candidatus Nephthysia bennettiae</name>
    <dbReference type="NCBI Taxonomy" id="3127016"/>
    <lineage>
        <taxon>Bacteria</taxon>
        <taxon>Bacillati</taxon>
        <taxon>Candidatus Dormiibacterota</taxon>
        <taxon>Candidatus Dormibacteria</taxon>
        <taxon>Candidatus Dormibacterales</taxon>
        <taxon>Candidatus Dormibacteraceae</taxon>
        <taxon>Candidatus Nephthysia</taxon>
    </lineage>
</organism>
<dbReference type="AlphaFoldDB" id="A0A934K658"/>
<reference evidence="2" key="1">
    <citation type="submission" date="2020-10" db="EMBL/GenBank/DDBJ databases">
        <title>Ca. Dormibacterota MAGs.</title>
        <authorList>
            <person name="Montgomery K."/>
        </authorList>
    </citation>
    <scope>NUCLEOTIDE SEQUENCE [LARGE SCALE GENOMIC DNA]</scope>
    <source>
        <strain evidence="2">SC8812_S17_10</strain>
    </source>
</reference>